<protein>
    <submittedName>
        <fullName evidence="1">17121_t:CDS:1</fullName>
    </submittedName>
</protein>
<accession>A0A9N9E2V5</accession>
<evidence type="ECO:0000313" key="2">
    <source>
        <dbReference type="Proteomes" id="UP000789759"/>
    </source>
</evidence>
<dbReference type="Proteomes" id="UP000789759">
    <property type="component" value="Unassembled WGS sequence"/>
</dbReference>
<dbReference type="OrthoDB" id="2418550at2759"/>
<dbReference type="PANTHER" id="PTHR35871">
    <property type="entry name" value="EXPRESSED PROTEIN"/>
    <property type="match status" value="1"/>
</dbReference>
<evidence type="ECO:0000313" key="1">
    <source>
        <dbReference type="EMBL" id="CAG8662615.1"/>
    </source>
</evidence>
<sequence length="346" mass="40393">MRMLKTSKVQKLNKRLNHEWNNELNDKLNNKLSNELSKELSEKLSEELIKELSEELSEEKKKICSAIEFVNKTISKKTLSKVKKAHYLSVLYFFWLLLKGQKKMKAVKAVTDMVDSDFRNRFLSKSFLHDELAFIQLMTYLCSQKFKVDPVMVKTYFEQNILPQLNIKLVDPKCKIRTFPDLDNGKKEHIWVTHNETTFYIYDGPHSMWGPEKEQPLRKKGLGSAMHVSNFLTKTIGPLKDEQEEAHVMMVLGANWNSYWDSKKLLEQVVQAVKIFKRMHLECVSMFVFDNATSHKAFAEDALVASKMNLGLGRSVLKIQDTMWSGSHQSIIIEEDHFIYNKKKTY</sequence>
<dbReference type="EMBL" id="CAJVQA010007835">
    <property type="protein sequence ID" value="CAG8662615.1"/>
    <property type="molecule type" value="Genomic_DNA"/>
</dbReference>
<gene>
    <name evidence="1" type="ORF">CPELLU_LOCUS9874</name>
</gene>
<keyword evidence="2" id="KW-1185">Reference proteome</keyword>
<proteinExistence type="predicted"/>
<organism evidence="1 2">
    <name type="scientific">Cetraspora pellucida</name>
    <dbReference type="NCBI Taxonomy" id="1433469"/>
    <lineage>
        <taxon>Eukaryota</taxon>
        <taxon>Fungi</taxon>
        <taxon>Fungi incertae sedis</taxon>
        <taxon>Mucoromycota</taxon>
        <taxon>Glomeromycotina</taxon>
        <taxon>Glomeromycetes</taxon>
        <taxon>Diversisporales</taxon>
        <taxon>Gigasporaceae</taxon>
        <taxon>Cetraspora</taxon>
    </lineage>
</organism>
<dbReference type="PANTHER" id="PTHR35871:SF1">
    <property type="entry name" value="CXC1-LIKE CYSTEINE CLUSTER ASSOCIATED WITH KDZ TRANSPOSASES DOMAIN-CONTAINING PROTEIN"/>
    <property type="match status" value="1"/>
</dbReference>
<comment type="caution">
    <text evidence="1">The sequence shown here is derived from an EMBL/GenBank/DDBJ whole genome shotgun (WGS) entry which is preliminary data.</text>
</comment>
<reference evidence="1" key="1">
    <citation type="submission" date="2021-06" db="EMBL/GenBank/DDBJ databases">
        <authorList>
            <person name="Kallberg Y."/>
            <person name="Tangrot J."/>
            <person name="Rosling A."/>
        </authorList>
    </citation>
    <scope>NUCLEOTIDE SEQUENCE</scope>
    <source>
        <strain evidence="1">FL966</strain>
    </source>
</reference>
<name>A0A9N9E2V5_9GLOM</name>
<dbReference type="AlphaFoldDB" id="A0A9N9E2V5"/>